<keyword evidence="4" id="KW-1185">Reference proteome</keyword>
<proteinExistence type="predicted"/>
<reference evidence="3" key="1">
    <citation type="journal article" date="2014" name="Nat. Commun.">
        <title>Multiple recent horizontal transfers of a large genomic region in cheese making fungi.</title>
        <authorList>
            <person name="Cheeseman K."/>
            <person name="Ropars J."/>
            <person name="Renault P."/>
            <person name="Dupont J."/>
            <person name="Gouzy J."/>
            <person name="Branca A."/>
            <person name="Abraham A.L."/>
            <person name="Ceppi M."/>
            <person name="Conseiller E."/>
            <person name="Debuchy R."/>
            <person name="Malagnac F."/>
            <person name="Goarin A."/>
            <person name="Silar P."/>
            <person name="Lacoste S."/>
            <person name="Sallet E."/>
            <person name="Bensimon A."/>
            <person name="Giraud T."/>
            <person name="Brygoo Y."/>
        </authorList>
    </citation>
    <scope>NUCLEOTIDE SEQUENCE [LARGE SCALE GENOMIC DNA]</scope>
    <source>
        <strain evidence="3">FM164</strain>
    </source>
</reference>
<dbReference type="AlphaFoldDB" id="W6QQF8"/>
<accession>W6QQF8</accession>
<organism evidence="3 4">
    <name type="scientific">Penicillium roqueforti (strain FM164)</name>
    <dbReference type="NCBI Taxonomy" id="1365484"/>
    <lineage>
        <taxon>Eukaryota</taxon>
        <taxon>Fungi</taxon>
        <taxon>Dikarya</taxon>
        <taxon>Ascomycota</taxon>
        <taxon>Pezizomycotina</taxon>
        <taxon>Eurotiomycetes</taxon>
        <taxon>Eurotiomycetidae</taxon>
        <taxon>Eurotiales</taxon>
        <taxon>Aspergillaceae</taxon>
        <taxon>Penicillium</taxon>
    </lineage>
</organism>
<name>W6QQF8_PENRF</name>
<evidence type="ECO:0000313" key="4">
    <source>
        <dbReference type="Proteomes" id="UP000030686"/>
    </source>
</evidence>
<dbReference type="EMBL" id="HG792016">
    <property type="protein sequence ID" value="CDM31742.1"/>
    <property type="molecule type" value="Genomic_DNA"/>
</dbReference>
<feature type="chain" id="PRO_5012587806" evidence="2">
    <location>
        <begin position="16"/>
        <end position="68"/>
    </location>
</feature>
<protein>
    <submittedName>
        <fullName evidence="3">Genomic scaffold, ProqFM164S02</fullName>
    </submittedName>
</protein>
<keyword evidence="1" id="KW-0472">Membrane</keyword>
<evidence type="ECO:0000313" key="3">
    <source>
        <dbReference type="EMBL" id="CDM31742.1"/>
    </source>
</evidence>
<evidence type="ECO:0000256" key="2">
    <source>
        <dbReference type="SAM" id="SignalP"/>
    </source>
</evidence>
<dbReference type="Proteomes" id="UP000030686">
    <property type="component" value="Unassembled WGS sequence"/>
</dbReference>
<keyword evidence="1" id="KW-1133">Transmembrane helix</keyword>
<sequence length="68" mass="7527">MAILSMIIAFIPVCAIHVPAMSLRWIVSGVLFHERRTYPAGPAPTMRTSVLSELCVILRLDLKFTKSG</sequence>
<feature type="signal peptide" evidence="2">
    <location>
        <begin position="1"/>
        <end position="15"/>
    </location>
</feature>
<keyword evidence="2" id="KW-0732">Signal</keyword>
<keyword evidence="1" id="KW-0812">Transmembrane</keyword>
<feature type="transmembrane region" description="Helical" evidence="1">
    <location>
        <begin position="6"/>
        <end position="27"/>
    </location>
</feature>
<evidence type="ECO:0000256" key="1">
    <source>
        <dbReference type="SAM" id="Phobius"/>
    </source>
</evidence>
<gene>
    <name evidence="3" type="ORF">PROQFM164_S02g001893</name>
</gene>